<feature type="region of interest" description="Disordered" evidence="1">
    <location>
        <begin position="1"/>
        <end position="22"/>
    </location>
</feature>
<dbReference type="RefSeq" id="WP_184994563.1">
    <property type="nucleotide sequence ID" value="NZ_BOMK01000010.1"/>
</dbReference>
<sequence length="55" mass="6492">MEKTARAERPAEDYRRLPPRITPEQMIPVQPVLHVLQDPREGDEDAWRIRLGWTA</sequence>
<name>A0A7W7MR85_9ACTN</name>
<evidence type="ECO:0000256" key="1">
    <source>
        <dbReference type="SAM" id="MobiDB-lite"/>
    </source>
</evidence>
<evidence type="ECO:0000313" key="2">
    <source>
        <dbReference type="EMBL" id="MBB4763234.1"/>
    </source>
</evidence>
<accession>A0A7W7MR85</accession>
<evidence type="ECO:0000313" key="3">
    <source>
        <dbReference type="Proteomes" id="UP000578112"/>
    </source>
</evidence>
<reference evidence="2 3" key="1">
    <citation type="submission" date="2020-08" db="EMBL/GenBank/DDBJ databases">
        <title>Sequencing the genomes of 1000 actinobacteria strains.</title>
        <authorList>
            <person name="Klenk H.-P."/>
        </authorList>
    </citation>
    <scope>NUCLEOTIDE SEQUENCE [LARGE SCALE GENOMIC DNA]</scope>
    <source>
        <strain evidence="2 3">DSM 43149</strain>
    </source>
</reference>
<keyword evidence="3" id="KW-1185">Reference proteome</keyword>
<organism evidence="2 3">
    <name type="scientific">Actinoplanes digitatis</name>
    <dbReference type="NCBI Taxonomy" id="1868"/>
    <lineage>
        <taxon>Bacteria</taxon>
        <taxon>Bacillati</taxon>
        <taxon>Actinomycetota</taxon>
        <taxon>Actinomycetes</taxon>
        <taxon>Micromonosporales</taxon>
        <taxon>Micromonosporaceae</taxon>
        <taxon>Actinoplanes</taxon>
    </lineage>
</organism>
<feature type="compositionally biased region" description="Basic and acidic residues" evidence="1">
    <location>
        <begin position="1"/>
        <end position="16"/>
    </location>
</feature>
<protein>
    <submittedName>
        <fullName evidence="2">Uncharacterized protein</fullName>
    </submittedName>
</protein>
<gene>
    <name evidence="2" type="ORF">BJ971_003790</name>
</gene>
<proteinExistence type="predicted"/>
<dbReference type="Proteomes" id="UP000578112">
    <property type="component" value="Unassembled WGS sequence"/>
</dbReference>
<comment type="caution">
    <text evidence="2">The sequence shown here is derived from an EMBL/GenBank/DDBJ whole genome shotgun (WGS) entry which is preliminary data.</text>
</comment>
<dbReference type="AlphaFoldDB" id="A0A7W7MR85"/>
<dbReference type="EMBL" id="JACHNH010000001">
    <property type="protein sequence ID" value="MBB4763234.1"/>
    <property type="molecule type" value="Genomic_DNA"/>
</dbReference>